<feature type="domain" description="Ubiquitin-like" evidence="1">
    <location>
        <begin position="241"/>
        <end position="314"/>
    </location>
</feature>
<dbReference type="SUPFAM" id="SSF54236">
    <property type="entry name" value="Ubiquitin-like"/>
    <property type="match status" value="4"/>
</dbReference>
<dbReference type="Pfam" id="PF11976">
    <property type="entry name" value="Rad60-SLD"/>
    <property type="match status" value="4"/>
</dbReference>
<comment type="caution">
    <text evidence="2">The sequence shown here is derived from an EMBL/GenBank/DDBJ whole genome shotgun (WGS) entry which is preliminary data.</text>
</comment>
<evidence type="ECO:0000259" key="1">
    <source>
        <dbReference type="PROSITE" id="PS50053"/>
    </source>
</evidence>
<dbReference type="PROSITE" id="PS50053">
    <property type="entry name" value="UBIQUITIN_2"/>
    <property type="match status" value="3"/>
</dbReference>
<protein>
    <submittedName>
        <fullName evidence="2">Small ubiquitin-related modifier 2-like protein</fullName>
    </submittedName>
</protein>
<dbReference type="InterPro" id="IPR000626">
    <property type="entry name" value="Ubiquitin-like_dom"/>
</dbReference>
<gene>
    <name evidence="2" type="ORF">L195_g029788</name>
</gene>
<accession>A0A2K3L5R8</accession>
<feature type="domain" description="Ubiquitin-like" evidence="1">
    <location>
        <begin position="89"/>
        <end position="158"/>
    </location>
</feature>
<dbReference type="STRING" id="57577.A0A2K3L5R8"/>
<dbReference type="InterPro" id="IPR029071">
    <property type="entry name" value="Ubiquitin-like_domsf"/>
</dbReference>
<organism evidence="2 3">
    <name type="scientific">Trifolium pratense</name>
    <name type="common">Red clover</name>
    <dbReference type="NCBI Taxonomy" id="57577"/>
    <lineage>
        <taxon>Eukaryota</taxon>
        <taxon>Viridiplantae</taxon>
        <taxon>Streptophyta</taxon>
        <taxon>Embryophyta</taxon>
        <taxon>Tracheophyta</taxon>
        <taxon>Spermatophyta</taxon>
        <taxon>Magnoliopsida</taxon>
        <taxon>eudicotyledons</taxon>
        <taxon>Gunneridae</taxon>
        <taxon>Pentapetalae</taxon>
        <taxon>rosids</taxon>
        <taxon>fabids</taxon>
        <taxon>Fabales</taxon>
        <taxon>Fabaceae</taxon>
        <taxon>Papilionoideae</taxon>
        <taxon>50 kb inversion clade</taxon>
        <taxon>NPAAA clade</taxon>
        <taxon>Hologalegina</taxon>
        <taxon>IRL clade</taxon>
        <taxon>Trifolieae</taxon>
        <taxon>Trifolium</taxon>
    </lineage>
</organism>
<dbReference type="PANTHER" id="PTHR10562">
    <property type="entry name" value="SMALL UBIQUITIN-RELATED MODIFIER"/>
    <property type="match status" value="1"/>
</dbReference>
<evidence type="ECO:0000313" key="2">
    <source>
        <dbReference type="EMBL" id="PNX73879.1"/>
    </source>
</evidence>
<dbReference type="AlphaFoldDB" id="A0A2K3L5R8"/>
<dbReference type="EMBL" id="ASHM01026696">
    <property type="protein sequence ID" value="PNX73879.1"/>
    <property type="molecule type" value="Genomic_DNA"/>
</dbReference>
<name>A0A2K3L5R8_TRIPR</name>
<reference evidence="2 3" key="1">
    <citation type="journal article" date="2014" name="Am. J. Bot.">
        <title>Genome assembly and annotation for red clover (Trifolium pratense; Fabaceae).</title>
        <authorList>
            <person name="Istvanek J."/>
            <person name="Jaros M."/>
            <person name="Krenek A."/>
            <person name="Repkova J."/>
        </authorList>
    </citation>
    <scope>NUCLEOTIDE SEQUENCE [LARGE SCALE GENOMIC DNA]</scope>
    <source>
        <strain evidence="3">cv. Tatra</strain>
        <tissue evidence="2">Young leaves</tissue>
    </source>
</reference>
<dbReference type="SMART" id="SM00213">
    <property type="entry name" value="UBQ"/>
    <property type="match status" value="4"/>
</dbReference>
<reference evidence="2 3" key="2">
    <citation type="journal article" date="2017" name="Front. Plant Sci.">
        <title>Gene Classification and Mining of Molecular Markers Useful in Red Clover (Trifolium pratense) Breeding.</title>
        <authorList>
            <person name="Istvanek J."/>
            <person name="Dluhosova J."/>
            <person name="Dluhos P."/>
            <person name="Patkova L."/>
            <person name="Nedelnik J."/>
            <person name="Repkova J."/>
        </authorList>
    </citation>
    <scope>NUCLEOTIDE SEQUENCE [LARGE SCALE GENOMIC DNA]</scope>
    <source>
        <strain evidence="3">cv. Tatra</strain>
        <tissue evidence="2">Young leaves</tissue>
    </source>
</reference>
<dbReference type="Proteomes" id="UP000236291">
    <property type="component" value="Unassembled WGS sequence"/>
</dbReference>
<proteinExistence type="predicted"/>
<dbReference type="InterPro" id="IPR022617">
    <property type="entry name" value="Rad60/SUMO-like_dom"/>
</dbReference>
<evidence type="ECO:0000313" key="3">
    <source>
        <dbReference type="Proteomes" id="UP000236291"/>
    </source>
</evidence>
<feature type="domain" description="Ubiquitin-like" evidence="1">
    <location>
        <begin position="166"/>
        <end position="241"/>
    </location>
</feature>
<sequence>MKQDTHIILKVNGQDGNATFVCIDRSSQLKTLVKAYCDHHSVDLNSVTFWFDGNQLQGDHSLAEQLHMNDWDQIDAIFYDPSACVNLKVSLNFKGKIENEFFSNVRRSDQLKNLMDDYCRRYWLDIDGVAFLFNGRLLRAEQTPDELQLVNGDEIDVVFYDQLARMKLKVKCQDGNEIFFSVNKSTQLKKLMNAYCDHHSVDFNSIDFLFNEHRIQEEQSPDELQMEDGDEIDAIVYDQSRRINLKVTSQVGFEAFFRINRSTRLKNLMDVYRRRYCFDFNGVAFLFNGRLIEADQTPDELRMQNGDEMLAVLQLICV</sequence>
<dbReference type="Gene3D" id="3.10.20.90">
    <property type="entry name" value="Phosphatidylinositol 3-kinase Catalytic Subunit, Chain A, domain 1"/>
    <property type="match status" value="4"/>
</dbReference>